<organism evidence="1 2">
    <name type="scientific">Rhododendron molle</name>
    <name type="common">Chinese azalea</name>
    <name type="synonym">Azalea mollis</name>
    <dbReference type="NCBI Taxonomy" id="49168"/>
    <lineage>
        <taxon>Eukaryota</taxon>
        <taxon>Viridiplantae</taxon>
        <taxon>Streptophyta</taxon>
        <taxon>Embryophyta</taxon>
        <taxon>Tracheophyta</taxon>
        <taxon>Spermatophyta</taxon>
        <taxon>Magnoliopsida</taxon>
        <taxon>eudicotyledons</taxon>
        <taxon>Gunneridae</taxon>
        <taxon>Pentapetalae</taxon>
        <taxon>asterids</taxon>
        <taxon>Ericales</taxon>
        <taxon>Ericaceae</taxon>
        <taxon>Ericoideae</taxon>
        <taxon>Rhodoreae</taxon>
        <taxon>Rhododendron</taxon>
    </lineage>
</organism>
<gene>
    <name evidence="1" type="ORF">RHMOL_Rhmol07G0013400</name>
</gene>
<comment type="caution">
    <text evidence="1">The sequence shown here is derived from an EMBL/GenBank/DDBJ whole genome shotgun (WGS) entry which is preliminary data.</text>
</comment>
<accession>A0ACC0MWV7</accession>
<dbReference type="EMBL" id="CM046394">
    <property type="protein sequence ID" value="KAI8545064.1"/>
    <property type="molecule type" value="Genomic_DNA"/>
</dbReference>
<evidence type="ECO:0000313" key="2">
    <source>
        <dbReference type="Proteomes" id="UP001062846"/>
    </source>
</evidence>
<proteinExistence type="predicted"/>
<dbReference type="Proteomes" id="UP001062846">
    <property type="component" value="Chromosome 7"/>
</dbReference>
<protein>
    <submittedName>
        <fullName evidence="1">Uncharacterized protein</fullName>
    </submittedName>
</protein>
<reference evidence="1" key="1">
    <citation type="submission" date="2022-02" db="EMBL/GenBank/DDBJ databases">
        <title>Plant Genome Project.</title>
        <authorList>
            <person name="Zhang R.-G."/>
        </authorList>
    </citation>
    <scope>NUCLEOTIDE SEQUENCE</scope>
    <source>
        <strain evidence="1">AT1</strain>
    </source>
</reference>
<name>A0ACC0MWV7_RHOML</name>
<keyword evidence="2" id="KW-1185">Reference proteome</keyword>
<sequence length="651" mass="72268">MHPLRFRALPPIRFWSNFLSLPLIQIFVFQNSLHLPHRIHSTQSRERERERERMVCGGNNTFAKTICSICYEDLNPITEDLQSISICGHVFHELCIQQWFEYCSNAKKKNCPVCKQICSEASVNRLYFQSVGDQALSQQPINCEENPGELSREIEKLEGKILGLRSALERSQNDVKEIKEELSLSKKQAETEAASKNEVMQQNASIQQRIQSIQQLLHLKSEELAKKSLESTSLQQRNMALAKELAELKLACDWNLEQEEVLKLASLGNKASNKDEVSTLVKTLDFRNKCYKDLMAKCNGLGSSLRKLEEKKRKITKLKARIQELEIAVEVKDNEILRALKASKKDTPGTGLPNGAKRNSNPSSINKHPDCLLEEPAQQKFSLDQIESTTNHLFSRKIEKLKPSKDASITNAKDDRSTIAVDKVKHSYVILDEDEPEVSTVTNDMHEISQPDLEHQSLGDFAVEKSCLSKPEAASDTKGKVYRPCDSARVSGSMSGSNIEMMPTSSAAIDKDTVLILDDIKQVQSFVSVEQEIPSPDPIYQSGDLCFTGGLLGPDGTKRHLGKWCKRVQGNGSGVSSAAMQGSSASSGNLVAVGADGKGGKIKVLRSPHQSSLDSMETSHAAKRCKYGAKSGTLPSQGSLQIEHFFRRAGQ</sequence>
<evidence type="ECO:0000313" key="1">
    <source>
        <dbReference type="EMBL" id="KAI8545064.1"/>
    </source>
</evidence>